<dbReference type="EMBL" id="CP069028">
    <property type="protein sequence ID" value="QRC96588.1"/>
    <property type="molecule type" value="Genomic_DNA"/>
</dbReference>
<feature type="region of interest" description="Disordered" evidence="1">
    <location>
        <begin position="1"/>
        <end position="45"/>
    </location>
</feature>
<accession>A0A7U2F2T9</accession>
<organism evidence="2 3">
    <name type="scientific">Phaeosphaeria nodorum (strain SN15 / ATCC MYA-4574 / FGSC 10173)</name>
    <name type="common">Glume blotch fungus</name>
    <name type="synonym">Parastagonospora nodorum</name>
    <dbReference type="NCBI Taxonomy" id="321614"/>
    <lineage>
        <taxon>Eukaryota</taxon>
        <taxon>Fungi</taxon>
        <taxon>Dikarya</taxon>
        <taxon>Ascomycota</taxon>
        <taxon>Pezizomycotina</taxon>
        <taxon>Dothideomycetes</taxon>
        <taxon>Pleosporomycetidae</taxon>
        <taxon>Pleosporales</taxon>
        <taxon>Pleosporineae</taxon>
        <taxon>Phaeosphaeriaceae</taxon>
        <taxon>Parastagonospora</taxon>
    </lineage>
</organism>
<evidence type="ECO:0000313" key="3">
    <source>
        <dbReference type="Proteomes" id="UP000663193"/>
    </source>
</evidence>
<dbReference type="VEuPathDB" id="FungiDB:JI435_409270"/>
<gene>
    <name evidence="2" type="ORF">JI435_409270</name>
</gene>
<name>A0A7U2F2T9_PHANO</name>
<proteinExistence type="predicted"/>
<evidence type="ECO:0000313" key="2">
    <source>
        <dbReference type="EMBL" id="QRC96588.1"/>
    </source>
</evidence>
<evidence type="ECO:0000256" key="1">
    <source>
        <dbReference type="SAM" id="MobiDB-lite"/>
    </source>
</evidence>
<keyword evidence="3" id="KW-1185">Reference proteome</keyword>
<reference evidence="3" key="1">
    <citation type="journal article" date="2021" name="BMC Genomics">
        <title>Chromosome-level genome assembly and manually-curated proteome of model necrotroph Parastagonospora nodorum Sn15 reveals a genome-wide trove of candidate effector homologs, and redundancy of virulence-related functions within an accessory chromosome.</title>
        <authorList>
            <person name="Bertazzoni S."/>
            <person name="Jones D.A.B."/>
            <person name="Phan H.T."/>
            <person name="Tan K.-C."/>
            <person name="Hane J.K."/>
        </authorList>
    </citation>
    <scope>NUCLEOTIDE SEQUENCE [LARGE SCALE GENOMIC DNA]</scope>
    <source>
        <strain evidence="3">SN15 / ATCC MYA-4574 / FGSC 10173)</strain>
    </source>
</reference>
<dbReference type="Proteomes" id="UP000663193">
    <property type="component" value="Chromosome 6"/>
</dbReference>
<dbReference type="AlphaFoldDB" id="A0A7U2F2T9"/>
<protein>
    <submittedName>
        <fullName evidence="2">Uncharacterized protein</fullName>
    </submittedName>
</protein>
<sequence>MTNAVGVYEVRSRSLRPTPVPKESSPLPRHYSKRRSVTVGSHIGSSTCEGKKRLGRLSELCPVARPISTLLRLEKSPFE</sequence>